<feature type="region of interest" description="Disordered" evidence="1">
    <location>
        <begin position="1"/>
        <end position="78"/>
    </location>
</feature>
<comment type="caution">
    <text evidence="2">The sequence shown here is derived from an EMBL/GenBank/DDBJ whole genome shotgun (WGS) entry which is preliminary data.</text>
</comment>
<dbReference type="Proteomes" id="UP000823405">
    <property type="component" value="Unassembled WGS sequence"/>
</dbReference>
<feature type="compositionally biased region" description="Basic and acidic residues" evidence="1">
    <location>
        <begin position="43"/>
        <end position="56"/>
    </location>
</feature>
<sequence>MDEDTESDNGEAESNKDDTEIGDDDTESGEDRIDTENDDDEGETGKEHADSEKSSSDDDTYVVEDTNDARNPTIGAKSGAPLVKGIAAAAAQNAPTATVRNAATSGQKHAATSEGTDTIIKATATAVKSPLTLRRMVPSAGRR</sequence>
<feature type="compositionally biased region" description="Acidic residues" evidence="1">
    <location>
        <begin position="57"/>
        <end position="66"/>
    </location>
</feature>
<evidence type="ECO:0000256" key="1">
    <source>
        <dbReference type="SAM" id="MobiDB-lite"/>
    </source>
</evidence>
<reference evidence="2" key="1">
    <citation type="journal article" date="2020" name="Fungal Divers.">
        <title>Resolving the Mortierellaceae phylogeny through synthesis of multi-gene phylogenetics and phylogenomics.</title>
        <authorList>
            <person name="Vandepol N."/>
            <person name="Liber J."/>
            <person name="Desiro A."/>
            <person name="Na H."/>
            <person name="Kennedy M."/>
            <person name="Barry K."/>
            <person name="Grigoriev I.V."/>
            <person name="Miller A.N."/>
            <person name="O'Donnell K."/>
            <person name="Stajich J.E."/>
            <person name="Bonito G."/>
        </authorList>
    </citation>
    <scope>NUCLEOTIDE SEQUENCE</scope>
    <source>
        <strain evidence="2">NVP60</strain>
    </source>
</reference>
<proteinExistence type="predicted"/>
<dbReference type="EMBL" id="JAAAIN010001147">
    <property type="protein sequence ID" value="KAG0306363.1"/>
    <property type="molecule type" value="Genomic_DNA"/>
</dbReference>
<evidence type="ECO:0000313" key="2">
    <source>
        <dbReference type="EMBL" id="KAG0306363.1"/>
    </source>
</evidence>
<name>A0A9P6QXL4_9FUNG</name>
<gene>
    <name evidence="2" type="ORF">BGZ97_000768</name>
</gene>
<protein>
    <submittedName>
        <fullName evidence="2">Uncharacterized protein</fullName>
    </submittedName>
</protein>
<feature type="compositionally biased region" description="Acidic residues" evidence="1">
    <location>
        <begin position="1"/>
        <end position="11"/>
    </location>
</feature>
<dbReference type="AlphaFoldDB" id="A0A9P6QXL4"/>
<organism evidence="2 3">
    <name type="scientific">Linnemannia gamsii</name>
    <dbReference type="NCBI Taxonomy" id="64522"/>
    <lineage>
        <taxon>Eukaryota</taxon>
        <taxon>Fungi</taxon>
        <taxon>Fungi incertae sedis</taxon>
        <taxon>Mucoromycota</taxon>
        <taxon>Mortierellomycotina</taxon>
        <taxon>Mortierellomycetes</taxon>
        <taxon>Mortierellales</taxon>
        <taxon>Mortierellaceae</taxon>
        <taxon>Linnemannia</taxon>
    </lineage>
</organism>
<keyword evidence="3" id="KW-1185">Reference proteome</keyword>
<evidence type="ECO:0000313" key="3">
    <source>
        <dbReference type="Proteomes" id="UP000823405"/>
    </source>
</evidence>
<accession>A0A9P6QXL4</accession>